<dbReference type="InterPro" id="IPR051257">
    <property type="entry name" value="Diverse_CBS-Domain"/>
</dbReference>
<accession>A0ABT2NI72</accession>
<dbReference type="SMART" id="SM00116">
    <property type="entry name" value="CBS"/>
    <property type="match status" value="2"/>
</dbReference>
<dbReference type="Gene3D" id="3.10.580.10">
    <property type="entry name" value="CBS-domain"/>
    <property type="match status" value="1"/>
</dbReference>
<dbReference type="PANTHER" id="PTHR43080:SF2">
    <property type="entry name" value="CBS DOMAIN-CONTAINING PROTEIN"/>
    <property type="match status" value="1"/>
</dbReference>
<organism evidence="4 5">
    <name type="scientific">Albidovulum sediminis</name>
    <dbReference type="NCBI Taxonomy" id="3066345"/>
    <lineage>
        <taxon>Bacteria</taxon>
        <taxon>Pseudomonadati</taxon>
        <taxon>Pseudomonadota</taxon>
        <taxon>Alphaproteobacteria</taxon>
        <taxon>Rhodobacterales</taxon>
        <taxon>Paracoccaceae</taxon>
        <taxon>Albidovulum</taxon>
    </lineage>
</organism>
<proteinExistence type="predicted"/>
<gene>
    <name evidence="4" type="ORF">N5I32_03665</name>
</gene>
<evidence type="ECO:0000256" key="2">
    <source>
        <dbReference type="PROSITE-ProRule" id="PRU00703"/>
    </source>
</evidence>
<dbReference type="EMBL" id="JAOCQF010000001">
    <property type="protein sequence ID" value="MCT8328608.1"/>
    <property type="molecule type" value="Genomic_DNA"/>
</dbReference>
<dbReference type="InterPro" id="IPR044725">
    <property type="entry name" value="CBSX3_CBS_dom"/>
</dbReference>
<dbReference type="Pfam" id="PF00571">
    <property type="entry name" value="CBS"/>
    <property type="match status" value="2"/>
</dbReference>
<keyword evidence="1 2" id="KW-0129">CBS domain</keyword>
<feature type="domain" description="CBS" evidence="3">
    <location>
        <begin position="77"/>
        <end position="132"/>
    </location>
</feature>
<dbReference type="PROSITE" id="PS51371">
    <property type="entry name" value="CBS"/>
    <property type="match status" value="2"/>
</dbReference>
<feature type="domain" description="CBS" evidence="3">
    <location>
        <begin position="11"/>
        <end position="68"/>
    </location>
</feature>
<protein>
    <submittedName>
        <fullName evidence="4">CBS domain-containing protein</fullName>
    </submittedName>
</protein>
<evidence type="ECO:0000313" key="4">
    <source>
        <dbReference type="EMBL" id="MCT8328608.1"/>
    </source>
</evidence>
<name>A0ABT2NI72_9RHOB</name>
<keyword evidence="5" id="KW-1185">Reference proteome</keyword>
<dbReference type="InterPro" id="IPR000644">
    <property type="entry name" value="CBS_dom"/>
</dbReference>
<evidence type="ECO:0000259" key="3">
    <source>
        <dbReference type="PROSITE" id="PS51371"/>
    </source>
</evidence>
<dbReference type="CDD" id="cd04623">
    <property type="entry name" value="CBS_pair_bac_euk"/>
    <property type="match status" value="1"/>
</dbReference>
<dbReference type="PANTHER" id="PTHR43080">
    <property type="entry name" value="CBS DOMAIN-CONTAINING PROTEIN CBSX3, MITOCHONDRIAL"/>
    <property type="match status" value="1"/>
</dbReference>
<dbReference type="RefSeq" id="WP_261494034.1">
    <property type="nucleotide sequence ID" value="NZ_JAOCQF010000001.1"/>
</dbReference>
<comment type="caution">
    <text evidence="4">The sequence shown here is derived from an EMBL/GenBank/DDBJ whole genome shotgun (WGS) entry which is preliminary data.</text>
</comment>
<reference evidence="5" key="1">
    <citation type="submission" date="2023-07" db="EMBL/GenBank/DDBJ databases">
        <title>Defluviimonas sediminis sp. nov., isolated from mangrove sediment.</title>
        <authorList>
            <person name="Liu L."/>
            <person name="Li J."/>
            <person name="Huang Y."/>
            <person name="Pan J."/>
            <person name="Li M."/>
        </authorList>
    </citation>
    <scope>NUCLEOTIDE SEQUENCE [LARGE SCALE GENOMIC DNA]</scope>
    <source>
        <strain evidence="5">FT324</strain>
    </source>
</reference>
<evidence type="ECO:0000256" key="1">
    <source>
        <dbReference type="ARBA" id="ARBA00023122"/>
    </source>
</evidence>
<evidence type="ECO:0000313" key="5">
    <source>
        <dbReference type="Proteomes" id="UP001205601"/>
    </source>
</evidence>
<dbReference type="InterPro" id="IPR046342">
    <property type="entry name" value="CBS_dom_sf"/>
</dbReference>
<dbReference type="SUPFAM" id="SSF54631">
    <property type="entry name" value="CBS-domain pair"/>
    <property type="match status" value="1"/>
</dbReference>
<dbReference type="Proteomes" id="UP001205601">
    <property type="component" value="Unassembled WGS sequence"/>
</dbReference>
<sequence length="144" mass="15314">MQVHQILRAKAQANVITVAPDMSVADAARLLAERRIGAVIVSKDGKVPLGILSERDIVRDLGRRGTDCMADTVDVLMTRNLVTCAPGDSADQVLEQMTAGRFRHMPVMAGGEMVGIISIGDVVAARISELAMEKEALAGMIMGN</sequence>